<keyword evidence="1" id="KW-1133">Transmembrane helix</keyword>
<sequence>MKKKIIIAGLIAAVIGGIGVWYFIFYKPTHFKRDVADEQAINVTAIKIVGDFLANEDSANKIYLNKAVAITGQVIEAKKNQDGKPTVTLKSNDSFSNIYCTLKEDAGQIQGGNTITVKGICTGYLSDVVIIDAIIVKQ</sequence>
<evidence type="ECO:0000313" key="2">
    <source>
        <dbReference type="EMBL" id="MFC4233042.1"/>
    </source>
</evidence>
<dbReference type="EMBL" id="JBHSDC010000029">
    <property type="protein sequence ID" value="MFC4233042.1"/>
    <property type="molecule type" value="Genomic_DNA"/>
</dbReference>
<keyword evidence="1" id="KW-0472">Membrane</keyword>
<gene>
    <name evidence="2" type="ORF">ACFOW1_14165</name>
</gene>
<dbReference type="Pfam" id="PF12869">
    <property type="entry name" value="tRNA_anti-like"/>
    <property type="match status" value="1"/>
</dbReference>
<protein>
    <recommendedName>
        <fullName evidence="4">Nucleic acid binding protein</fullName>
    </recommendedName>
</protein>
<feature type="transmembrane region" description="Helical" evidence="1">
    <location>
        <begin position="6"/>
        <end position="25"/>
    </location>
</feature>
<comment type="caution">
    <text evidence="2">The sequence shown here is derived from an EMBL/GenBank/DDBJ whole genome shotgun (WGS) entry which is preliminary data.</text>
</comment>
<dbReference type="Proteomes" id="UP001595906">
    <property type="component" value="Unassembled WGS sequence"/>
</dbReference>
<organism evidence="2 3">
    <name type="scientific">Parasediminibacterium paludis</name>
    <dbReference type="NCBI Taxonomy" id="908966"/>
    <lineage>
        <taxon>Bacteria</taxon>
        <taxon>Pseudomonadati</taxon>
        <taxon>Bacteroidota</taxon>
        <taxon>Chitinophagia</taxon>
        <taxon>Chitinophagales</taxon>
        <taxon>Chitinophagaceae</taxon>
        <taxon>Parasediminibacterium</taxon>
    </lineage>
</organism>
<evidence type="ECO:0008006" key="4">
    <source>
        <dbReference type="Google" id="ProtNLM"/>
    </source>
</evidence>
<keyword evidence="1" id="KW-0812">Transmembrane</keyword>
<accession>A0ABV8PYJ3</accession>
<evidence type="ECO:0000313" key="3">
    <source>
        <dbReference type="Proteomes" id="UP001595906"/>
    </source>
</evidence>
<evidence type="ECO:0000256" key="1">
    <source>
        <dbReference type="SAM" id="Phobius"/>
    </source>
</evidence>
<dbReference type="RefSeq" id="WP_379015140.1">
    <property type="nucleotide sequence ID" value="NZ_JBHSDC010000029.1"/>
</dbReference>
<proteinExistence type="predicted"/>
<dbReference type="InterPro" id="IPR024422">
    <property type="entry name" value="Protein_unknown_function_OB"/>
</dbReference>
<name>A0ABV8PYJ3_9BACT</name>
<keyword evidence="3" id="KW-1185">Reference proteome</keyword>
<reference evidence="3" key="1">
    <citation type="journal article" date="2019" name="Int. J. Syst. Evol. Microbiol.">
        <title>The Global Catalogue of Microorganisms (GCM) 10K type strain sequencing project: providing services to taxonomists for standard genome sequencing and annotation.</title>
        <authorList>
            <consortium name="The Broad Institute Genomics Platform"/>
            <consortium name="The Broad Institute Genome Sequencing Center for Infectious Disease"/>
            <person name="Wu L."/>
            <person name="Ma J."/>
        </authorList>
    </citation>
    <scope>NUCLEOTIDE SEQUENCE [LARGE SCALE GENOMIC DNA]</scope>
    <source>
        <strain evidence="3">CECT 8010</strain>
    </source>
</reference>